<dbReference type="CDD" id="cd02110">
    <property type="entry name" value="SO_family_Moco_dimer"/>
    <property type="match status" value="1"/>
</dbReference>
<evidence type="ECO:0000256" key="4">
    <source>
        <dbReference type="ARBA" id="ARBA00023002"/>
    </source>
</evidence>
<evidence type="ECO:0000313" key="8">
    <source>
        <dbReference type="EMBL" id="EAJ8024204.1"/>
    </source>
</evidence>
<organism evidence="8">
    <name type="scientific">Campylobacter jejuni</name>
    <dbReference type="NCBI Taxonomy" id="197"/>
    <lineage>
        <taxon>Bacteria</taxon>
        <taxon>Pseudomonadati</taxon>
        <taxon>Campylobacterota</taxon>
        <taxon>Epsilonproteobacteria</taxon>
        <taxon>Campylobacterales</taxon>
        <taxon>Campylobacteraceae</taxon>
        <taxon>Campylobacter</taxon>
    </lineage>
</organism>
<dbReference type="InterPro" id="IPR008335">
    <property type="entry name" value="Mopterin_OxRdtase_euk"/>
</dbReference>
<keyword evidence="4" id="KW-0560">Oxidoreductase</keyword>
<dbReference type="InterPro" id="IPR014756">
    <property type="entry name" value="Ig_E-set"/>
</dbReference>
<keyword evidence="2" id="KW-0500">Molybdenum</keyword>
<feature type="domain" description="Oxidoreductase molybdopterin-binding" evidence="6">
    <location>
        <begin position="102"/>
        <end position="265"/>
    </location>
</feature>
<dbReference type="GO" id="GO:0030151">
    <property type="term" value="F:molybdenum ion binding"/>
    <property type="evidence" value="ECO:0007669"/>
    <property type="project" value="InterPro"/>
</dbReference>
<feature type="domain" description="Moybdenum cofactor oxidoreductase dimerisation" evidence="7">
    <location>
        <begin position="292"/>
        <end position="409"/>
    </location>
</feature>
<keyword evidence="5" id="KW-1133">Transmembrane helix</keyword>
<dbReference type="SUPFAM" id="SSF81296">
    <property type="entry name" value="E set domains"/>
    <property type="match status" value="1"/>
</dbReference>
<comment type="cofactor">
    <cofactor evidence="1">
        <name>Mo-molybdopterin</name>
        <dbReference type="ChEBI" id="CHEBI:71302"/>
    </cofactor>
</comment>
<evidence type="ECO:0000256" key="5">
    <source>
        <dbReference type="SAM" id="Phobius"/>
    </source>
</evidence>
<reference evidence="8" key="1">
    <citation type="submission" date="2018-05" db="EMBL/GenBank/DDBJ databases">
        <authorList>
            <consortium name="PulseNet: The National Subtyping Network for Foodborne Disease Surveillance"/>
            <person name="Tarr C.L."/>
            <person name="Trees E."/>
            <person name="Katz L.S."/>
            <person name="Carleton-Romer H.A."/>
            <person name="Stroika S."/>
            <person name="Kucerova Z."/>
            <person name="Roache K.F."/>
            <person name="Sabol A.L."/>
            <person name="Besser J."/>
            <person name="Gerner-Smidt P."/>
        </authorList>
    </citation>
    <scope>NUCLEOTIDE SEQUENCE</scope>
    <source>
        <strain evidence="8">PNUSAC000766</strain>
    </source>
</reference>
<dbReference type="PANTHER" id="PTHR19372:SF7">
    <property type="entry name" value="SULFITE OXIDASE, MITOCHONDRIAL"/>
    <property type="match status" value="1"/>
</dbReference>
<dbReference type="InterPro" id="IPR006311">
    <property type="entry name" value="TAT_signal"/>
</dbReference>
<dbReference type="GO" id="GO:0006790">
    <property type="term" value="P:sulfur compound metabolic process"/>
    <property type="evidence" value="ECO:0007669"/>
    <property type="project" value="TreeGrafter"/>
</dbReference>
<dbReference type="GO" id="GO:0043546">
    <property type="term" value="F:molybdopterin cofactor binding"/>
    <property type="evidence" value="ECO:0007669"/>
    <property type="project" value="TreeGrafter"/>
</dbReference>
<keyword evidence="5" id="KW-0812">Transmembrane</keyword>
<dbReference type="PANTHER" id="PTHR19372">
    <property type="entry name" value="SULFITE REDUCTASE"/>
    <property type="match status" value="1"/>
</dbReference>
<dbReference type="AlphaFoldDB" id="A0A5T0F3M5"/>
<dbReference type="GO" id="GO:0020037">
    <property type="term" value="F:heme binding"/>
    <property type="evidence" value="ECO:0007669"/>
    <property type="project" value="TreeGrafter"/>
</dbReference>
<dbReference type="InterPro" id="IPR005066">
    <property type="entry name" value="MoCF_OxRdtse_dimer"/>
</dbReference>
<keyword evidence="5" id="KW-0472">Membrane</keyword>
<evidence type="ECO:0000256" key="1">
    <source>
        <dbReference type="ARBA" id="ARBA00001924"/>
    </source>
</evidence>
<evidence type="ECO:0000259" key="7">
    <source>
        <dbReference type="Pfam" id="PF03404"/>
    </source>
</evidence>
<keyword evidence="3" id="KW-0479">Metal-binding</keyword>
<protein>
    <submittedName>
        <fullName evidence="8">Molybdopterin containing oxidoreductase</fullName>
    </submittedName>
</protein>
<accession>A0A5T0F3M5</accession>
<dbReference type="Gene3D" id="2.60.40.650">
    <property type="match status" value="1"/>
</dbReference>
<dbReference type="Pfam" id="PF03404">
    <property type="entry name" value="Mo-co_dimer"/>
    <property type="match status" value="1"/>
</dbReference>
<dbReference type="InterPro" id="IPR000572">
    <property type="entry name" value="OxRdtase_Mopterin-bd_dom"/>
</dbReference>
<dbReference type="GO" id="GO:0008482">
    <property type="term" value="F:sulfite oxidase activity"/>
    <property type="evidence" value="ECO:0007669"/>
    <property type="project" value="TreeGrafter"/>
</dbReference>
<dbReference type="PROSITE" id="PS51318">
    <property type="entry name" value="TAT"/>
    <property type="match status" value="1"/>
</dbReference>
<name>A0A5T0F3M5_CAMJU</name>
<evidence type="ECO:0000259" key="6">
    <source>
        <dbReference type="Pfam" id="PF00174"/>
    </source>
</evidence>
<feature type="transmembrane region" description="Helical" evidence="5">
    <location>
        <begin position="12"/>
        <end position="32"/>
    </location>
</feature>
<dbReference type="SUPFAM" id="SSF56524">
    <property type="entry name" value="Oxidoreductase molybdopterin-binding domain"/>
    <property type="match status" value="1"/>
</dbReference>
<evidence type="ECO:0000256" key="3">
    <source>
        <dbReference type="ARBA" id="ARBA00022723"/>
    </source>
</evidence>
<sequence length="412" mass="46286">MKQNNQKEDRRNFLKNIGFGLLGISVLSNFSFENFLGSKALAKELPDFKIEGKKDLIYHSEKPLTAETEIYALDSDFTKPENFFVRNNGLPPSLETIKERLHKGWTLEIDGESIINKKSYTIEDLKKKFKTYTYALTVECGGNGRSEVIPSTKGTQWGYGAVACGRWTGVRLKDILKDCGIKNDAVYIGYYGIDTKLNGEETSPISRGVPISKALQDETLIAWAYEGKDIPLVNGYPLRLVCGGYPASTSGKWLYKISVRNKIHDGEKMEGSYKVPVNPVKPGDFNYKGEMKIIESMPIRSVITNIKNGSEIKANKKFEVRGKAWAGELEVSEVYVSNDYGVTWTKAKVEKPLNRLAWQKWSAQISIPTKGYYEIWARAIDSQGNSQPMVLAQWNPGGYINNACHRVNVYGV</sequence>
<proteinExistence type="predicted"/>
<dbReference type="InterPro" id="IPR036374">
    <property type="entry name" value="OxRdtase_Mopterin-bd_sf"/>
</dbReference>
<gene>
    <name evidence="8" type="ORF">BGG17_02375</name>
</gene>
<dbReference type="Gene3D" id="3.90.420.10">
    <property type="entry name" value="Oxidoreductase, molybdopterin-binding domain"/>
    <property type="match status" value="1"/>
</dbReference>
<evidence type="ECO:0000256" key="2">
    <source>
        <dbReference type="ARBA" id="ARBA00022505"/>
    </source>
</evidence>
<dbReference type="Pfam" id="PF00174">
    <property type="entry name" value="Oxidored_molyb"/>
    <property type="match status" value="1"/>
</dbReference>
<comment type="caution">
    <text evidence="8">The sequence shown here is derived from an EMBL/GenBank/DDBJ whole genome shotgun (WGS) entry which is preliminary data.</text>
</comment>
<dbReference type="EMBL" id="AACAVU010000002">
    <property type="protein sequence ID" value="EAJ8024204.1"/>
    <property type="molecule type" value="Genomic_DNA"/>
</dbReference>
<dbReference type="PRINTS" id="PR00407">
    <property type="entry name" value="EUMOPTERIN"/>
</dbReference>